<dbReference type="AlphaFoldDB" id="A0A5J5JST9"/>
<dbReference type="InterPro" id="IPR013249">
    <property type="entry name" value="RNA_pol_sigma70_r4_t2"/>
</dbReference>
<dbReference type="SUPFAM" id="SSF52540">
    <property type="entry name" value="P-loop containing nucleoside triphosphate hydrolases"/>
    <property type="match status" value="1"/>
</dbReference>
<keyword evidence="7" id="KW-1185">Reference proteome</keyword>
<dbReference type="RefSeq" id="WP_150940136.1">
    <property type="nucleotide sequence ID" value="NZ_VYTZ01000022.1"/>
</dbReference>
<dbReference type="InterPro" id="IPR016032">
    <property type="entry name" value="Sig_transdc_resp-reg_C-effctor"/>
</dbReference>
<proteinExistence type="inferred from homology"/>
<name>A0A5J5JST9_9ACTN</name>
<evidence type="ECO:0000313" key="6">
    <source>
        <dbReference type="EMBL" id="KAA9373607.1"/>
    </source>
</evidence>
<comment type="similarity">
    <text evidence="1">Belongs to the sigma-70 factor family. ECF subfamily.</text>
</comment>
<feature type="domain" description="HTH luxR-type" evidence="5">
    <location>
        <begin position="558"/>
        <end position="622"/>
    </location>
</feature>
<dbReference type="EMBL" id="VYTZ01000022">
    <property type="protein sequence ID" value="KAA9373607.1"/>
    <property type="molecule type" value="Genomic_DNA"/>
</dbReference>
<dbReference type="CDD" id="cd06170">
    <property type="entry name" value="LuxR_C_like"/>
    <property type="match status" value="1"/>
</dbReference>
<evidence type="ECO:0000256" key="4">
    <source>
        <dbReference type="ARBA" id="ARBA00023163"/>
    </source>
</evidence>
<dbReference type="Proteomes" id="UP000327011">
    <property type="component" value="Unassembled WGS sequence"/>
</dbReference>
<dbReference type="GO" id="GO:0003677">
    <property type="term" value="F:DNA binding"/>
    <property type="evidence" value="ECO:0007669"/>
    <property type="project" value="InterPro"/>
</dbReference>
<evidence type="ECO:0000259" key="5">
    <source>
        <dbReference type="PROSITE" id="PS50043"/>
    </source>
</evidence>
<keyword evidence="2" id="KW-0805">Transcription regulation</keyword>
<keyword evidence="3" id="KW-0731">Sigma factor</keyword>
<sequence>MNDPRDPWRFCGRAEELETVRAAVRGVRRGIVVAGEAGAGRSRLAAEAVAGLAHVWVTGTRGSASLPFGAFAHLLPGSAADSLSRAVRALRWVRVLVIDDAHLLDDASAALVHHLAAHGDAHLLVTVRADEPVPEAVAELWRRHVLPRLDLTPLSVHRTGELLARVLGAHVEELTVRRFHRVCGGDLRLLRELVAATREASALDRVHGVWRWRGEVPVTATLRDLVSAEIGEVDDAEREALELVAFAEPLVAGAAAAPVLERLEARGLVVIDDDLRVRLVHPLFGALLRAGAGRLRARRLAGAARPPQDVAWALSAQVAELTARAYAGDLTGLTPGAGERLAEDDAGWEQPGMADFCARRAWLARLRGEVREAVAWSGEGTRRVPGHHACSAELARAAAHIGDLRTAEEALGRCGDDASARAWVLAARGDLDGALRCALAAAGSAGHDGADDLFALHDVARLGAPELVTRRLDGLAETMRGDLAAVLAEHAAALAARDGAALDKTARRLADLGLLLHAAEAAGHAANAHRNGRAAAASLAHASALAQACQGARTPVLLGLATPRLTPRQRQITALAAAGLTNREIAQRLGLSIRTVGNQLCRAYQRLGSSDRGSLGRLIGLA</sequence>
<dbReference type="SMART" id="SM00421">
    <property type="entry name" value="HTH_LUXR"/>
    <property type="match status" value="1"/>
</dbReference>
<protein>
    <recommendedName>
        <fullName evidence="5">HTH luxR-type domain-containing protein</fullName>
    </recommendedName>
</protein>
<dbReference type="Pfam" id="PF08281">
    <property type="entry name" value="Sigma70_r4_2"/>
    <property type="match status" value="1"/>
</dbReference>
<comment type="caution">
    <text evidence="6">The sequence shown here is derived from an EMBL/GenBank/DDBJ whole genome shotgun (WGS) entry which is preliminary data.</text>
</comment>
<dbReference type="InterPro" id="IPR036388">
    <property type="entry name" value="WH-like_DNA-bd_sf"/>
</dbReference>
<dbReference type="GO" id="GO:0016987">
    <property type="term" value="F:sigma factor activity"/>
    <property type="evidence" value="ECO:0007669"/>
    <property type="project" value="UniProtKB-KW"/>
</dbReference>
<reference evidence="6 7" key="1">
    <citation type="submission" date="2019-09" db="EMBL/GenBank/DDBJ databases">
        <title>Screening of Novel Bioactive Compounds from Soil-Associated.</title>
        <authorList>
            <person name="Gong X."/>
        </authorList>
    </citation>
    <scope>NUCLEOTIDE SEQUENCE [LARGE SCALE GENOMIC DNA]</scope>
    <source>
        <strain evidence="6 7">Gxj-6</strain>
    </source>
</reference>
<dbReference type="PROSITE" id="PS00622">
    <property type="entry name" value="HTH_LUXR_1"/>
    <property type="match status" value="1"/>
</dbReference>
<dbReference type="PROSITE" id="PS50043">
    <property type="entry name" value="HTH_LUXR_2"/>
    <property type="match status" value="1"/>
</dbReference>
<evidence type="ECO:0000256" key="3">
    <source>
        <dbReference type="ARBA" id="ARBA00023082"/>
    </source>
</evidence>
<dbReference type="GO" id="GO:0006352">
    <property type="term" value="P:DNA-templated transcription initiation"/>
    <property type="evidence" value="ECO:0007669"/>
    <property type="project" value="InterPro"/>
</dbReference>
<dbReference type="SUPFAM" id="SSF46894">
    <property type="entry name" value="C-terminal effector domain of the bipartite response regulators"/>
    <property type="match status" value="1"/>
</dbReference>
<dbReference type="InterPro" id="IPR027417">
    <property type="entry name" value="P-loop_NTPase"/>
</dbReference>
<accession>A0A5J5JST9</accession>
<dbReference type="InterPro" id="IPR000792">
    <property type="entry name" value="Tscrpt_reg_LuxR_C"/>
</dbReference>
<evidence type="ECO:0000256" key="2">
    <source>
        <dbReference type="ARBA" id="ARBA00023015"/>
    </source>
</evidence>
<keyword evidence="4" id="KW-0804">Transcription</keyword>
<evidence type="ECO:0000313" key="7">
    <source>
        <dbReference type="Proteomes" id="UP000327011"/>
    </source>
</evidence>
<evidence type="ECO:0000256" key="1">
    <source>
        <dbReference type="ARBA" id="ARBA00010641"/>
    </source>
</evidence>
<dbReference type="PRINTS" id="PR00038">
    <property type="entry name" value="HTHLUXR"/>
</dbReference>
<gene>
    <name evidence="6" type="ORF">F5972_34960</name>
</gene>
<dbReference type="Gene3D" id="1.10.10.10">
    <property type="entry name" value="Winged helix-like DNA-binding domain superfamily/Winged helix DNA-binding domain"/>
    <property type="match status" value="1"/>
</dbReference>
<organism evidence="6 7">
    <name type="scientific">Microbispora cellulosiformans</name>
    <dbReference type="NCBI Taxonomy" id="2614688"/>
    <lineage>
        <taxon>Bacteria</taxon>
        <taxon>Bacillati</taxon>
        <taxon>Actinomycetota</taxon>
        <taxon>Actinomycetes</taxon>
        <taxon>Streptosporangiales</taxon>
        <taxon>Streptosporangiaceae</taxon>
        <taxon>Microbispora</taxon>
    </lineage>
</organism>